<keyword evidence="2" id="KW-1185">Reference proteome</keyword>
<dbReference type="SUPFAM" id="SSF46785">
    <property type="entry name" value="Winged helix' DNA-binding domain"/>
    <property type="match status" value="1"/>
</dbReference>
<evidence type="ECO:0000313" key="1">
    <source>
        <dbReference type="EMBL" id="MCL9812391.1"/>
    </source>
</evidence>
<protein>
    <submittedName>
        <fullName evidence="1">Uncharacterized protein</fullName>
    </submittedName>
</protein>
<organism evidence="1 2">
    <name type="scientific">Natranaeroarchaeum aerophilus</name>
    <dbReference type="NCBI Taxonomy" id="2917711"/>
    <lineage>
        <taxon>Archaea</taxon>
        <taxon>Methanobacteriati</taxon>
        <taxon>Methanobacteriota</taxon>
        <taxon>Stenosarchaea group</taxon>
        <taxon>Halobacteria</taxon>
        <taxon>Halobacteriales</taxon>
        <taxon>Natronoarchaeaceae</taxon>
        <taxon>Natranaeroarchaeum</taxon>
    </lineage>
</organism>
<comment type="caution">
    <text evidence="1">The sequence shown here is derived from an EMBL/GenBank/DDBJ whole genome shotgun (WGS) entry which is preliminary data.</text>
</comment>
<dbReference type="Proteomes" id="UP001202674">
    <property type="component" value="Unassembled WGS sequence"/>
</dbReference>
<sequence>MTDQGRKSSGEFESKVTDEDVLAVLEDAETPVLTAGLVAEELPVTSKAVYYRLRNLHDEGRVGQLEVGARAVVWWSTDESE</sequence>
<dbReference type="AlphaFoldDB" id="A0AAE3FNV3"/>
<name>A0AAE3FNV3_9EURY</name>
<dbReference type="EMBL" id="JAKRVY010000001">
    <property type="protein sequence ID" value="MCL9812391.1"/>
    <property type="molecule type" value="Genomic_DNA"/>
</dbReference>
<reference evidence="1 2" key="1">
    <citation type="journal article" date="2022" name="Syst. Appl. Microbiol.">
        <title>Natronocalculus amylovorans gen. nov., sp. nov., and Natranaeroarchaeum aerophilus sp. nov., dominant culturable amylolytic natronoarchaea from hypersaline soda lakes in southwestern Siberia.</title>
        <authorList>
            <person name="Sorokin D.Y."/>
            <person name="Elcheninov A.G."/>
            <person name="Khizhniak T.V."/>
            <person name="Koenen M."/>
            <person name="Bale N.J."/>
            <person name="Damste J.S.S."/>
            <person name="Kublanov I.V."/>
        </authorList>
    </citation>
    <scope>NUCLEOTIDE SEQUENCE [LARGE SCALE GENOMIC DNA]</scope>
    <source>
        <strain evidence="1 2">AArc-St1-1</strain>
    </source>
</reference>
<accession>A0AAE3FNV3</accession>
<proteinExistence type="predicted"/>
<evidence type="ECO:0000313" key="2">
    <source>
        <dbReference type="Proteomes" id="UP001202674"/>
    </source>
</evidence>
<gene>
    <name evidence="1" type="ORF">AArcSt11_01835</name>
</gene>
<dbReference type="InterPro" id="IPR036390">
    <property type="entry name" value="WH_DNA-bd_sf"/>
</dbReference>
<dbReference type="RefSeq" id="WP_250594034.1">
    <property type="nucleotide sequence ID" value="NZ_JAKRVY010000001.1"/>
</dbReference>